<dbReference type="InterPro" id="IPR036116">
    <property type="entry name" value="FN3_sf"/>
</dbReference>
<feature type="active site" description="Charge relay system" evidence="5">
    <location>
        <position position="350"/>
    </location>
</feature>
<evidence type="ECO:0000256" key="4">
    <source>
        <dbReference type="ARBA" id="ARBA00022825"/>
    </source>
</evidence>
<dbReference type="Pfam" id="PF00082">
    <property type="entry name" value="Peptidase_S8"/>
    <property type="match status" value="1"/>
</dbReference>
<evidence type="ECO:0000256" key="1">
    <source>
        <dbReference type="ARBA" id="ARBA00022670"/>
    </source>
</evidence>
<evidence type="ECO:0000256" key="6">
    <source>
        <dbReference type="SAM" id="MobiDB-lite"/>
    </source>
</evidence>
<dbReference type="InterPro" id="IPR008979">
    <property type="entry name" value="Galactose-bd-like_sf"/>
</dbReference>
<dbReference type="InterPro" id="IPR002884">
    <property type="entry name" value="P_dom"/>
</dbReference>
<dbReference type="NCBIfam" id="TIGR04183">
    <property type="entry name" value="Por_Secre_tail"/>
    <property type="match status" value="1"/>
</dbReference>
<feature type="active site" description="Charge relay system" evidence="5">
    <location>
        <position position="127"/>
    </location>
</feature>
<evidence type="ECO:0000313" key="9">
    <source>
        <dbReference type="EMBL" id="RXR21040.1"/>
    </source>
</evidence>
<dbReference type="Gene3D" id="3.40.50.200">
    <property type="entry name" value="Peptidase S8/S53 domain"/>
    <property type="match status" value="1"/>
</dbReference>
<sequence>MKTKLILGIISLMFSSIYAQTKEDVSKMVSEYDLDKIRTKEIEFKAKHEARKSKAVALAKINGWPLSKLNEDGSYQELMYVTSDGYPIYYSTDNVVAARSTRTNYLNTGGGLGLTLDGQGMVPRVWDGGTVRRTHSGFGGRVNTIDDPTGTTYGSHPTHVTGTILALPWNTTTALPTKGMATAATARTFSFDGDESEAISELPQGMILSNHSYGVPLISPTNGAVAPAWLVGAYTEDARAWDEITNLSTYYLPVFSAGNNGTDNNTNPIQAGYDKLIGNKVSKNVLTVASANDATINADGSLGSVTISSFSSQGPTDDRRIKPDIAGNGAGLTSTNSTSNTATTSMSGTSMSAPNVTGTLTLLQQHYRNIHGHFMRSAMLKGLACHTADDTGRPGPDVNFGWGLLNAKKAAETITGDGLTSILSEITLNQGQTYTTTVRAVGGATPLIASATWTDLPGAINDGTHGDNYNVPALVNDLDIRITRLSTTYFPWKLDALPSSNAIRTGDNNIDNVEAVKIDAPTADDYVVTITHKGNLVGGNQKFALVITGITSNIALESTSDDLTVCSNQNAVFTFNYKQTGGGTSTFSAINLPSGATASFSPTSLSANGTVTMTVSNLNAVPYGNYSIGISANNGSETETRFKSLKVFSTTVVAVNQIAPTNNYPDLPTSYIFKWAEDDNSEDYNLQISTSNTFATTFLNVTGIKSGAYAVSGLAEETTYYWRVIPSNRCATGPSSATRSFVTGKYICGANTYTATDFSNATIATTQDVTASVPIVVADNFKIGDLNVTVDITHTWIGDMIITLKGPAAIGSPEIILFDQPCAGSNSTYPNIQAILDDSGVNHSCSATAPVVSGTVKPNQSLYDLNGLNAQGTWTLHVLDVGPGDGGSINTFALNFCKVEQSLGLNDSVFNNMTVYPNPTKGLLNINLNAMVTGETIYSIYDFQGRLIASKKSSESIETLNIGNFADGLYVLTLENGKHKTVKKIVLNK</sequence>
<dbReference type="PROSITE" id="PS00138">
    <property type="entry name" value="SUBTILASE_SER"/>
    <property type="match status" value="1"/>
</dbReference>
<dbReference type="PROSITE" id="PS51892">
    <property type="entry name" value="SUBTILASE"/>
    <property type="match status" value="1"/>
</dbReference>
<name>A0A4Q1K685_9FLAO</name>
<accession>A0A4Q1K685</accession>
<comment type="caution">
    <text evidence="9">The sequence shown here is derived from an EMBL/GenBank/DDBJ whole genome shotgun (WGS) entry which is preliminary data.</text>
</comment>
<dbReference type="PROSITE" id="PS51829">
    <property type="entry name" value="P_HOMO_B"/>
    <property type="match status" value="1"/>
</dbReference>
<dbReference type="InterPro" id="IPR013783">
    <property type="entry name" value="Ig-like_fold"/>
</dbReference>
<protein>
    <submittedName>
        <fullName evidence="9">T9SS type A sorting domain-containing protein</fullName>
    </submittedName>
</protein>
<keyword evidence="1 5" id="KW-0645">Protease</keyword>
<feature type="chain" id="PRO_5020535307" evidence="7">
    <location>
        <begin position="20"/>
        <end position="989"/>
    </location>
</feature>
<dbReference type="InterPro" id="IPR026444">
    <property type="entry name" value="Secre_tail"/>
</dbReference>
<dbReference type="PANTHER" id="PTHR43399">
    <property type="entry name" value="SUBTILISIN-RELATED"/>
    <property type="match status" value="1"/>
</dbReference>
<gene>
    <name evidence="9" type="ORF">EQG63_03635</name>
</gene>
<keyword evidence="3 5" id="KW-0378">Hydrolase</keyword>
<dbReference type="GO" id="GO:0006508">
    <property type="term" value="P:proteolysis"/>
    <property type="evidence" value="ECO:0007669"/>
    <property type="project" value="UniProtKB-KW"/>
</dbReference>
<evidence type="ECO:0000259" key="8">
    <source>
        <dbReference type="PROSITE" id="PS51829"/>
    </source>
</evidence>
<dbReference type="InterPro" id="IPR023828">
    <property type="entry name" value="Peptidase_S8_Ser-AS"/>
</dbReference>
<dbReference type="InterPro" id="IPR036852">
    <property type="entry name" value="Peptidase_S8/S53_dom_sf"/>
</dbReference>
<dbReference type="RefSeq" id="WP_129434526.1">
    <property type="nucleotide sequence ID" value="NZ_SBKO01000001.1"/>
</dbReference>
<dbReference type="SUPFAM" id="SSF49785">
    <property type="entry name" value="Galactose-binding domain-like"/>
    <property type="match status" value="2"/>
</dbReference>
<keyword evidence="2 7" id="KW-0732">Signal</keyword>
<dbReference type="GO" id="GO:0004252">
    <property type="term" value="F:serine-type endopeptidase activity"/>
    <property type="evidence" value="ECO:0007669"/>
    <property type="project" value="UniProtKB-UniRule"/>
</dbReference>
<organism evidence="9 10">
    <name type="scientific">Flavobacterium amnicola</name>
    <dbReference type="NCBI Taxonomy" id="2506422"/>
    <lineage>
        <taxon>Bacteria</taxon>
        <taxon>Pseudomonadati</taxon>
        <taxon>Bacteroidota</taxon>
        <taxon>Flavobacteriia</taxon>
        <taxon>Flavobacteriales</taxon>
        <taxon>Flavobacteriaceae</taxon>
        <taxon>Flavobacterium</taxon>
    </lineage>
</organism>
<feature type="domain" description="P/Homo B" evidence="8">
    <location>
        <begin position="750"/>
        <end position="902"/>
    </location>
</feature>
<feature type="signal peptide" evidence="7">
    <location>
        <begin position="1"/>
        <end position="19"/>
    </location>
</feature>
<evidence type="ECO:0000256" key="7">
    <source>
        <dbReference type="SAM" id="SignalP"/>
    </source>
</evidence>
<dbReference type="SUPFAM" id="SSF49265">
    <property type="entry name" value="Fibronectin type III"/>
    <property type="match status" value="1"/>
</dbReference>
<feature type="compositionally biased region" description="Low complexity" evidence="6">
    <location>
        <begin position="331"/>
        <end position="351"/>
    </location>
</feature>
<dbReference type="PANTHER" id="PTHR43399:SF5">
    <property type="entry name" value="PEPTIDASE S8 FAMILY WITH PROTEASE-ASSOCIATED DOMAIN"/>
    <property type="match status" value="1"/>
</dbReference>
<dbReference type="Gene3D" id="2.60.120.380">
    <property type="match status" value="1"/>
</dbReference>
<dbReference type="Pfam" id="PF18962">
    <property type="entry name" value="Por_Secre_tail"/>
    <property type="match status" value="1"/>
</dbReference>
<comment type="similarity">
    <text evidence="5">Belongs to the peptidase S8 family.</text>
</comment>
<dbReference type="Proteomes" id="UP000290283">
    <property type="component" value="Unassembled WGS sequence"/>
</dbReference>
<proteinExistence type="inferred from homology"/>
<keyword evidence="4 5" id="KW-0720">Serine protease</keyword>
<dbReference type="InterPro" id="IPR000209">
    <property type="entry name" value="Peptidase_S8/S53_dom"/>
</dbReference>
<dbReference type="OrthoDB" id="9792152at2"/>
<feature type="active site" description="Charge relay system" evidence="5">
    <location>
        <position position="156"/>
    </location>
</feature>
<dbReference type="AlphaFoldDB" id="A0A4Q1K685"/>
<evidence type="ECO:0000256" key="3">
    <source>
        <dbReference type="ARBA" id="ARBA00022801"/>
    </source>
</evidence>
<reference evidence="10" key="1">
    <citation type="submission" date="2019-01" db="EMBL/GenBank/DDBJ databases">
        <title>Cytophagaceae bacterium strain CAR-16.</title>
        <authorList>
            <person name="Chen W.-M."/>
        </authorList>
    </citation>
    <scope>NUCLEOTIDE SEQUENCE [LARGE SCALE GENOMIC DNA]</scope>
    <source>
        <strain evidence="10">LLJ-11</strain>
    </source>
</reference>
<dbReference type="EMBL" id="SBKO01000001">
    <property type="protein sequence ID" value="RXR21040.1"/>
    <property type="molecule type" value="Genomic_DNA"/>
</dbReference>
<keyword evidence="10" id="KW-1185">Reference proteome</keyword>
<evidence type="ECO:0000313" key="10">
    <source>
        <dbReference type="Proteomes" id="UP000290283"/>
    </source>
</evidence>
<evidence type="ECO:0000256" key="5">
    <source>
        <dbReference type="PROSITE-ProRule" id="PRU01240"/>
    </source>
</evidence>
<dbReference type="Gene3D" id="2.60.40.10">
    <property type="entry name" value="Immunoglobulins"/>
    <property type="match status" value="1"/>
</dbReference>
<dbReference type="SUPFAM" id="SSF52743">
    <property type="entry name" value="Subtilisin-like"/>
    <property type="match status" value="1"/>
</dbReference>
<dbReference type="Gene3D" id="2.60.120.260">
    <property type="entry name" value="Galactose-binding domain-like"/>
    <property type="match status" value="1"/>
</dbReference>
<feature type="region of interest" description="Disordered" evidence="6">
    <location>
        <begin position="309"/>
        <end position="351"/>
    </location>
</feature>
<dbReference type="InterPro" id="IPR051048">
    <property type="entry name" value="Peptidase_S8/S53_subtilisin"/>
</dbReference>
<evidence type="ECO:0000256" key="2">
    <source>
        <dbReference type="ARBA" id="ARBA00022729"/>
    </source>
</evidence>